<dbReference type="Pfam" id="PF20586">
    <property type="entry name" value="DUF6788"/>
    <property type="match status" value="1"/>
</dbReference>
<dbReference type="Proteomes" id="UP000011758">
    <property type="component" value="Unassembled WGS sequence"/>
</dbReference>
<name>M2PM86_9FIRM</name>
<organism evidence="2 3">
    <name type="scientific">Eggerthia catenaformis OT 569 = DSM 20559</name>
    <dbReference type="NCBI Taxonomy" id="999415"/>
    <lineage>
        <taxon>Bacteria</taxon>
        <taxon>Bacillati</taxon>
        <taxon>Bacillota</taxon>
        <taxon>Erysipelotrichia</taxon>
        <taxon>Erysipelotrichales</taxon>
        <taxon>Coprobacillaceae</taxon>
        <taxon>Eggerthia</taxon>
    </lineage>
</organism>
<evidence type="ECO:0000313" key="2">
    <source>
        <dbReference type="EMBL" id="EMD16674.1"/>
    </source>
</evidence>
<dbReference type="BioCyc" id="ECAT999415-HMP:GTTI-1029-MONOMER"/>
<feature type="domain" description="DUF6788" evidence="1">
    <location>
        <begin position="5"/>
        <end position="64"/>
    </location>
</feature>
<keyword evidence="3" id="KW-1185">Reference proteome</keyword>
<dbReference type="InterPro" id="IPR046738">
    <property type="entry name" value="DUF6788"/>
</dbReference>
<reference evidence="2 3" key="1">
    <citation type="submission" date="2013-02" db="EMBL/GenBank/DDBJ databases">
        <title>The Genome Sequence of Lactobacillus catenaformis F0143.</title>
        <authorList>
            <consortium name="The Broad Institute Genome Sequencing Platform"/>
            <person name="Earl A."/>
            <person name="Ward D."/>
            <person name="Feldgarden M."/>
            <person name="Gevers D."/>
            <person name="Izard J."/>
            <person name="Blanton J.M."/>
            <person name="Mathney J."/>
            <person name="Dewhirst F.E."/>
            <person name="Young S.K."/>
            <person name="Zeng Q."/>
            <person name="Gargeya S."/>
            <person name="Fitzgerald M."/>
            <person name="Haas B."/>
            <person name="Abouelleil A."/>
            <person name="Alvarado L."/>
            <person name="Arachchi H.M."/>
            <person name="Berlin A."/>
            <person name="Chapman S.B."/>
            <person name="Gearin G."/>
            <person name="Goldberg J."/>
            <person name="Griggs A."/>
            <person name="Gujja S."/>
            <person name="Hansen M."/>
            <person name="Heiman D."/>
            <person name="Howarth C."/>
            <person name="Larimer J."/>
            <person name="Lui A."/>
            <person name="MacDonald P.J.P."/>
            <person name="McCowen C."/>
            <person name="Montmayeur A."/>
            <person name="Murphy C."/>
            <person name="Neiman D."/>
            <person name="Pearson M."/>
            <person name="Priest M."/>
            <person name="Roberts A."/>
            <person name="Saif S."/>
            <person name="Shea T."/>
            <person name="Sisk P."/>
            <person name="Stolte C."/>
            <person name="Sykes S."/>
            <person name="Wortman J."/>
            <person name="Nusbaum C."/>
            <person name="Birren B."/>
        </authorList>
    </citation>
    <scope>NUCLEOTIDE SEQUENCE [LARGE SCALE GENOMIC DNA]</scope>
    <source>
        <strain evidence="2 3">OT 569</strain>
    </source>
</reference>
<dbReference type="PATRIC" id="fig|999415.3.peg.1015"/>
<gene>
    <name evidence="2" type="ORF">HMPREF9943_01003</name>
</gene>
<dbReference type="EMBL" id="AGEJ01000016">
    <property type="protein sequence ID" value="EMD16674.1"/>
    <property type="molecule type" value="Genomic_DNA"/>
</dbReference>
<dbReference type="STRING" id="999415.HMPREF9943_01003"/>
<sequence>MNIKYNEIQELLRGRADLHARLNLMPYDGTPEMKERGDGKYLYVRKCVAGKLTSTYVGIYTEELYNLLLRNAREICEIM</sequence>
<comment type="caution">
    <text evidence="2">The sequence shown here is derived from an EMBL/GenBank/DDBJ whole genome shotgun (WGS) entry which is preliminary data.</text>
</comment>
<dbReference type="AlphaFoldDB" id="M2PM86"/>
<accession>M2PM86</accession>
<dbReference type="eggNOG" id="COG3177">
    <property type="taxonomic scope" value="Bacteria"/>
</dbReference>
<evidence type="ECO:0000259" key="1">
    <source>
        <dbReference type="Pfam" id="PF20586"/>
    </source>
</evidence>
<evidence type="ECO:0000313" key="3">
    <source>
        <dbReference type="Proteomes" id="UP000011758"/>
    </source>
</evidence>
<proteinExistence type="predicted"/>
<protein>
    <recommendedName>
        <fullName evidence="1">DUF6788 domain-containing protein</fullName>
    </recommendedName>
</protein>
<dbReference type="OrthoDB" id="9807853at2"/>
<dbReference type="RefSeq" id="WP_004802712.1">
    <property type="nucleotide sequence ID" value="NZ_KB446648.1"/>
</dbReference>